<dbReference type="OrthoDB" id="153510at2"/>
<evidence type="ECO:0000256" key="5">
    <source>
        <dbReference type="ARBA" id="ARBA00023015"/>
    </source>
</evidence>
<evidence type="ECO:0000256" key="7">
    <source>
        <dbReference type="ARBA" id="ARBA00023163"/>
    </source>
</evidence>
<keyword evidence="6 10" id="KW-0472">Membrane</keyword>
<feature type="domain" description="Anti-sigma-K factor RskA N-terminal" evidence="12">
    <location>
        <begin position="11"/>
        <end position="58"/>
    </location>
</feature>
<dbReference type="Gene3D" id="1.10.10.1320">
    <property type="entry name" value="Anti-sigma factor, zinc-finger domain"/>
    <property type="match status" value="1"/>
</dbReference>
<dbReference type="GO" id="GO:0006417">
    <property type="term" value="P:regulation of translation"/>
    <property type="evidence" value="ECO:0007669"/>
    <property type="project" value="TreeGrafter"/>
</dbReference>
<evidence type="ECO:0000256" key="1">
    <source>
        <dbReference type="ARBA" id="ARBA00004162"/>
    </source>
</evidence>
<comment type="subcellular location">
    <subcellularLocation>
        <location evidence="1">Cell membrane</location>
        <topology evidence="1">Single-pass membrane protein</topology>
    </subcellularLocation>
</comment>
<keyword evidence="7" id="KW-0804">Transcription</keyword>
<feature type="transmembrane region" description="Helical" evidence="10">
    <location>
        <begin position="100"/>
        <end position="120"/>
    </location>
</feature>
<evidence type="ECO:0000259" key="11">
    <source>
        <dbReference type="Pfam" id="PF10099"/>
    </source>
</evidence>
<evidence type="ECO:0000256" key="9">
    <source>
        <dbReference type="ARBA" id="ARBA00030803"/>
    </source>
</evidence>
<dbReference type="Pfam" id="PF22618">
    <property type="entry name" value="RskA_N"/>
    <property type="match status" value="1"/>
</dbReference>
<evidence type="ECO:0000313" key="13">
    <source>
        <dbReference type="EMBL" id="AYF75868.1"/>
    </source>
</evidence>
<keyword evidence="2" id="KW-1003">Cell membrane</keyword>
<evidence type="ECO:0000256" key="6">
    <source>
        <dbReference type="ARBA" id="ARBA00023136"/>
    </source>
</evidence>
<organism evidence="13 14">
    <name type="scientific">Nocardia yunnanensis</name>
    <dbReference type="NCBI Taxonomy" id="2382165"/>
    <lineage>
        <taxon>Bacteria</taxon>
        <taxon>Bacillati</taxon>
        <taxon>Actinomycetota</taxon>
        <taxon>Actinomycetes</taxon>
        <taxon>Mycobacteriales</taxon>
        <taxon>Nocardiaceae</taxon>
        <taxon>Nocardia</taxon>
    </lineage>
</organism>
<sequence length="241" mass="25154">MSSIGRSDTELLDLAYPYALDAVTSWERRAIERRRRRADRRTAAEFDSTVCALQETLAELSAVDACSPPAELETGLLRALDRAVRAAGRRRLRFGSVPRLGQVAAVLLLLVVFGTGLVVATQRTGEPPASVTAAVIAAQPDALTRTAAVAGGGQLRIESSAALSAAALTFDEVPAPPPGRAYQVWLIALGARPRSAAVLDAVPVRPLVTKLGPSDTLAITVERAAGADQPTSDPIVSASLG</sequence>
<feature type="domain" description="Anti-sigma K factor RskA C-terminal" evidence="11">
    <location>
        <begin position="104"/>
        <end position="235"/>
    </location>
</feature>
<keyword evidence="3 10" id="KW-0812">Transmembrane</keyword>
<dbReference type="AlphaFoldDB" id="A0A386ZEE2"/>
<evidence type="ECO:0000256" key="2">
    <source>
        <dbReference type="ARBA" id="ARBA00022475"/>
    </source>
</evidence>
<keyword evidence="4 10" id="KW-1133">Transmembrane helix</keyword>
<dbReference type="KEGG" id="nyu:D7D52_20765"/>
<keyword evidence="14" id="KW-1185">Reference proteome</keyword>
<dbReference type="PANTHER" id="PTHR37461:SF1">
    <property type="entry name" value="ANTI-SIGMA-K FACTOR RSKA"/>
    <property type="match status" value="1"/>
</dbReference>
<dbReference type="InterPro" id="IPR051474">
    <property type="entry name" value="Anti-sigma-K/W_factor"/>
</dbReference>
<name>A0A386ZEE2_9NOCA</name>
<keyword evidence="5" id="KW-0805">Transcription regulation</keyword>
<evidence type="ECO:0000259" key="12">
    <source>
        <dbReference type="Pfam" id="PF22618"/>
    </source>
</evidence>
<evidence type="ECO:0000256" key="10">
    <source>
        <dbReference type="SAM" id="Phobius"/>
    </source>
</evidence>
<dbReference type="EMBL" id="CP032568">
    <property type="protein sequence ID" value="AYF75868.1"/>
    <property type="molecule type" value="Genomic_DNA"/>
</dbReference>
<evidence type="ECO:0000256" key="8">
    <source>
        <dbReference type="ARBA" id="ARBA00029829"/>
    </source>
</evidence>
<dbReference type="InterPro" id="IPR041916">
    <property type="entry name" value="Anti_sigma_zinc_sf"/>
</dbReference>
<reference evidence="13 14" key="1">
    <citation type="submission" date="2018-09" db="EMBL/GenBank/DDBJ databases">
        <title>Nocardia yunnanensis sp. nov., an actinomycete isolated from a soil sample.</title>
        <authorList>
            <person name="Zhang J."/>
        </authorList>
    </citation>
    <scope>NUCLEOTIDE SEQUENCE [LARGE SCALE GENOMIC DNA]</scope>
    <source>
        <strain evidence="13 14">CFHS0054</strain>
    </source>
</reference>
<dbReference type="PANTHER" id="PTHR37461">
    <property type="entry name" value="ANTI-SIGMA-K FACTOR RSKA"/>
    <property type="match status" value="1"/>
</dbReference>
<dbReference type="Pfam" id="PF10099">
    <property type="entry name" value="RskA_C"/>
    <property type="match status" value="1"/>
</dbReference>
<dbReference type="GO" id="GO:0005886">
    <property type="term" value="C:plasma membrane"/>
    <property type="evidence" value="ECO:0007669"/>
    <property type="project" value="UniProtKB-SubCell"/>
</dbReference>
<evidence type="ECO:0000313" key="14">
    <source>
        <dbReference type="Proteomes" id="UP000267164"/>
    </source>
</evidence>
<evidence type="ECO:0000256" key="3">
    <source>
        <dbReference type="ARBA" id="ARBA00022692"/>
    </source>
</evidence>
<evidence type="ECO:0000256" key="4">
    <source>
        <dbReference type="ARBA" id="ARBA00022989"/>
    </source>
</evidence>
<proteinExistence type="predicted"/>
<protein>
    <recommendedName>
        <fullName evidence="9">Regulator of SigK</fullName>
    </recommendedName>
    <alternativeName>
        <fullName evidence="8">Sigma-K anti-sigma factor RskA</fullName>
    </alternativeName>
</protein>
<gene>
    <name evidence="13" type="ORF">D7D52_20765</name>
</gene>
<dbReference type="InterPro" id="IPR018764">
    <property type="entry name" value="RskA_C"/>
</dbReference>
<accession>A0A386ZEE2</accession>
<dbReference type="Proteomes" id="UP000267164">
    <property type="component" value="Chromosome"/>
</dbReference>
<dbReference type="RefSeq" id="WP_120738801.1">
    <property type="nucleotide sequence ID" value="NZ_CP032568.1"/>
</dbReference>
<dbReference type="InterPro" id="IPR053877">
    <property type="entry name" value="RskA_N"/>
</dbReference>
<dbReference type="GO" id="GO:0016989">
    <property type="term" value="F:sigma factor antagonist activity"/>
    <property type="evidence" value="ECO:0007669"/>
    <property type="project" value="TreeGrafter"/>
</dbReference>